<evidence type="ECO:0000313" key="2">
    <source>
        <dbReference type="EMBL" id="PVD29335.1"/>
    </source>
</evidence>
<organism evidence="2 3">
    <name type="scientific">Pomacea canaliculata</name>
    <name type="common">Golden apple snail</name>
    <dbReference type="NCBI Taxonomy" id="400727"/>
    <lineage>
        <taxon>Eukaryota</taxon>
        <taxon>Metazoa</taxon>
        <taxon>Spiralia</taxon>
        <taxon>Lophotrochozoa</taxon>
        <taxon>Mollusca</taxon>
        <taxon>Gastropoda</taxon>
        <taxon>Caenogastropoda</taxon>
        <taxon>Architaenioglossa</taxon>
        <taxon>Ampullarioidea</taxon>
        <taxon>Ampullariidae</taxon>
        <taxon>Pomacea</taxon>
    </lineage>
</organism>
<protein>
    <submittedName>
        <fullName evidence="2">Uncharacterized protein</fullName>
    </submittedName>
</protein>
<name>A0A2T7P7C4_POMCA</name>
<feature type="region of interest" description="Disordered" evidence="1">
    <location>
        <begin position="227"/>
        <end position="264"/>
    </location>
</feature>
<dbReference type="AlphaFoldDB" id="A0A2T7P7C4"/>
<feature type="region of interest" description="Disordered" evidence="1">
    <location>
        <begin position="169"/>
        <end position="204"/>
    </location>
</feature>
<sequence length="264" mass="29610">MKEEQWYCTGMASHRCSAVYLPTQVLTTISRDETRDTSGCHCACLRLQRSGWRRQVSLSALGSGCAQVLHCTVVTTNHHICDRRRLAAPQTVGVEPIDKQDLPATHSNTKRVSARTYTDTQHADCCDCRSWWAQRTTLRTHYDRYSRRRHALAHGGSLTCILLIFSPPPNPRTTGPPTRLAGQKATGRHLAPNQPNHWHSLADHSPAFSHGSLHFGRHTRATRLQDWHDDGPTLLSQDAINSRRDVRDVRGARPSLRGAATARH</sequence>
<proteinExistence type="predicted"/>
<gene>
    <name evidence="2" type="ORF">C0Q70_11933</name>
</gene>
<evidence type="ECO:0000256" key="1">
    <source>
        <dbReference type="SAM" id="MobiDB-lite"/>
    </source>
</evidence>
<dbReference type="Proteomes" id="UP000245119">
    <property type="component" value="Linkage Group LG6"/>
</dbReference>
<evidence type="ECO:0000313" key="3">
    <source>
        <dbReference type="Proteomes" id="UP000245119"/>
    </source>
</evidence>
<reference evidence="2 3" key="1">
    <citation type="submission" date="2018-04" db="EMBL/GenBank/DDBJ databases">
        <title>The genome of golden apple snail Pomacea canaliculata provides insight into stress tolerance and invasive adaptation.</title>
        <authorList>
            <person name="Liu C."/>
            <person name="Liu B."/>
            <person name="Ren Y."/>
            <person name="Zhang Y."/>
            <person name="Wang H."/>
            <person name="Li S."/>
            <person name="Jiang F."/>
            <person name="Yin L."/>
            <person name="Zhang G."/>
            <person name="Qian W."/>
            <person name="Fan W."/>
        </authorList>
    </citation>
    <scope>NUCLEOTIDE SEQUENCE [LARGE SCALE GENOMIC DNA]</scope>
    <source>
        <strain evidence="2">SZHN2017</strain>
        <tissue evidence="2">Muscle</tissue>
    </source>
</reference>
<accession>A0A2T7P7C4</accession>
<dbReference type="EMBL" id="PZQS01000006">
    <property type="protein sequence ID" value="PVD29335.1"/>
    <property type="molecule type" value="Genomic_DNA"/>
</dbReference>
<keyword evidence="3" id="KW-1185">Reference proteome</keyword>
<comment type="caution">
    <text evidence="2">The sequence shown here is derived from an EMBL/GenBank/DDBJ whole genome shotgun (WGS) entry which is preliminary data.</text>
</comment>
<feature type="compositionally biased region" description="Basic and acidic residues" evidence="1">
    <location>
        <begin position="241"/>
        <end position="251"/>
    </location>
</feature>